<comment type="caution">
    <text evidence="6">The sequence shown here is derived from an EMBL/GenBank/DDBJ whole genome shotgun (WGS) entry which is preliminary data.</text>
</comment>
<protein>
    <submittedName>
        <fullName evidence="6">Helix-turn-helix domain-containing protein</fullName>
    </submittedName>
</protein>
<evidence type="ECO:0000259" key="5">
    <source>
        <dbReference type="PROSITE" id="PS50977"/>
    </source>
</evidence>
<feature type="DNA-binding region" description="H-T-H motif" evidence="4">
    <location>
        <begin position="42"/>
        <end position="61"/>
    </location>
</feature>
<dbReference type="SUPFAM" id="SSF48498">
    <property type="entry name" value="Tetracyclin repressor-like, C-terminal domain"/>
    <property type="match status" value="1"/>
</dbReference>
<sequence>MSTAASSTGRARRAPRRARLDPDTIVAAGLDLAATPGVGSISVRDLGARLGADPTAIYRHFRSKESLMEALLDELITRTLERVTADPAEWRDRLRQLADATLELFAEHPAVGVEATVLTTHGLGELGAVEFMLDAFAHAGLDGDEQVRHYALFASHVLTGSAGIARARAERAALGDTSTRWFDGPIAADPERFPRVAALLPELMQLEDHTLYALGVEAIIQSAERAAGLAS</sequence>
<proteinExistence type="predicted"/>
<evidence type="ECO:0000256" key="3">
    <source>
        <dbReference type="ARBA" id="ARBA00023163"/>
    </source>
</evidence>
<dbReference type="EMBL" id="JASXSZ010000010">
    <property type="protein sequence ID" value="MDL9981597.1"/>
    <property type="molecule type" value="Genomic_DNA"/>
</dbReference>
<dbReference type="SUPFAM" id="SSF46689">
    <property type="entry name" value="Homeodomain-like"/>
    <property type="match status" value="1"/>
</dbReference>
<name>A0ABT7N4G9_9MICO</name>
<dbReference type="RefSeq" id="WP_286290748.1">
    <property type="nucleotide sequence ID" value="NZ_JASXSZ010000010.1"/>
</dbReference>
<dbReference type="PROSITE" id="PS50977">
    <property type="entry name" value="HTH_TETR_2"/>
    <property type="match status" value="1"/>
</dbReference>
<dbReference type="Gene3D" id="1.10.10.60">
    <property type="entry name" value="Homeodomain-like"/>
    <property type="match status" value="1"/>
</dbReference>
<organism evidence="6 7">
    <name type="scientific">Microbacterium candidum</name>
    <dbReference type="NCBI Taxonomy" id="3041922"/>
    <lineage>
        <taxon>Bacteria</taxon>
        <taxon>Bacillati</taxon>
        <taxon>Actinomycetota</taxon>
        <taxon>Actinomycetes</taxon>
        <taxon>Micrococcales</taxon>
        <taxon>Microbacteriaceae</taxon>
        <taxon>Microbacterium</taxon>
    </lineage>
</organism>
<keyword evidence="1" id="KW-0805">Transcription regulation</keyword>
<dbReference type="PANTHER" id="PTHR30055:SF234">
    <property type="entry name" value="HTH-TYPE TRANSCRIPTIONAL REGULATOR BETI"/>
    <property type="match status" value="1"/>
</dbReference>
<dbReference type="Pfam" id="PF00440">
    <property type="entry name" value="TetR_N"/>
    <property type="match status" value="1"/>
</dbReference>
<keyword evidence="7" id="KW-1185">Reference proteome</keyword>
<evidence type="ECO:0000313" key="6">
    <source>
        <dbReference type="EMBL" id="MDL9981597.1"/>
    </source>
</evidence>
<dbReference type="InterPro" id="IPR009057">
    <property type="entry name" value="Homeodomain-like_sf"/>
</dbReference>
<accession>A0ABT7N4G9</accession>
<evidence type="ECO:0000256" key="1">
    <source>
        <dbReference type="ARBA" id="ARBA00023015"/>
    </source>
</evidence>
<dbReference type="InterPro" id="IPR050109">
    <property type="entry name" value="HTH-type_TetR-like_transc_reg"/>
</dbReference>
<dbReference type="Pfam" id="PF02909">
    <property type="entry name" value="TetR_C_1"/>
    <property type="match status" value="1"/>
</dbReference>
<dbReference type="InterPro" id="IPR036271">
    <property type="entry name" value="Tet_transcr_reg_TetR-rel_C_sf"/>
</dbReference>
<evidence type="ECO:0000256" key="4">
    <source>
        <dbReference type="PROSITE-ProRule" id="PRU00335"/>
    </source>
</evidence>
<keyword evidence="2 4" id="KW-0238">DNA-binding</keyword>
<dbReference type="Gene3D" id="1.10.357.10">
    <property type="entry name" value="Tetracycline Repressor, domain 2"/>
    <property type="match status" value="1"/>
</dbReference>
<dbReference type="PRINTS" id="PR00455">
    <property type="entry name" value="HTHTETR"/>
</dbReference>
<dbReference type="InterPro" id="IPR001647">
    <property type="entry name" value="HTH_TetR"/>
</dbReference>
<dbReference type="InterPro" id="IPR004111">
    <property type="entry name" value="Repressor_TetR_C"/>
</dbReference>
<gene>
    <name evidence="6" type="ORF">QSV35_19880</name>
</gene>
<evidence type="ECO:0000256" key="2">
    <source>
        <dbReference type="ARBA" id="ARBA00023125"/>
    </source>
</evidence>
<evidence type="ECO:0000313" key="7">
    <source>
        <dbReference type="Proteomes" id="UP001235064"/>
    </source>
</evidence>
<keyword evidence="3" id="KW-0804">Transcription</keyword>
<dbReference type="Proteomes" id="UP001235064">
    <property type="component" value="Unassembled WGS sequence"/>
</dbReference>
<reference evidence="6 7" key="1">
    <citation type="submission" date="2023-06" db="EMBL/GenBank/DDBJ databases">
        <title>Microbacterium sp. nov., isolated from a waste landfill.</title>
        <authorList>
            <person name="Wen W."/>
        </authorList>
    </citation>
    <scope>NUCLEOTIDE SEQUENCE [LARGE SCALE GENOMIC DNA]</scope>
    <source>
        <strain evidence="6 7">ASV49</strain>
    </source>
</reference>
<dbReference type="PANTHER" id="PTHR30055">
    <property type="entry name" value="HTH-TYPE TRANSCRIPTIONAL REGULATOR RUTR"/>
    <property type="match status" value="1"/>
</dbReference>
<feature type="domain" description="HTH tetR-type" evidence="5">
    <location>
        <begin position="19"/>
        <end position="79"/>
    </location>
</feature>